<dbReference type="AlphaFoldDB" id="A0A8J1XGK9"/>
<dbReference type="PANTHER" id="PTHR11388">
    <property type="entry name" value="ORGANIC ANION TRANSPORTER"/>
    <property type="match status" value="1"/>
</dbReference>
<gene>
    <name evidence="8" type="ORF">OFUS_LOCUS10080</name>
</gene>
<keyword evidence="4" id="KW-0812">Transmembrane</keyword>
<dbReference type="OrthoDB" id="5062115at2759"/>
<proteinExistence type="inferred from homology"/>
<evidence type="ECO:0000313" key="9">
    <source>
        <dbReference type="Proteomes" id="UP000749559"/>
    </source>
</evidence>
<dbReference type="GO" id="GO:0015347">
    <property type="term" value="F:sodium-independent organic anion transmembrane transporter activity"/>
    <property type="evidence" value="ECO:0007669"/>
    <property type="project" value="TreeGrafter"/>
</dbReference>
<evidence type="ECO:0000256" key="7">
    <source>
        <dbReference type="ARBA" id="ARBA00023157"/>
    </source>
</evidence>
<dbReference type="InterPro" id="IPR036259">
    <property type="entry name" value="MFS_trans_sf"/>
</dbReference>
<dbReference type="PROSITE" id="PS51465">
    <property type="entry name" value="KAZAL_2"/>
    <property type="match status" value="1"/>
</dbReference>
<accession>A0A8J1XGK9</accession>
<evidence type="ECO:0000256" key="5">
    <source>
        <dbReference type="ARBA" id="ARBA00022989"/>
    </source>
</evidence>
<keyword evidence="6" id="KW-0472">Membrane</keyword>
<dbReference type="GO" id="GO:0043252">
    <property type="term" value="P:sodium-independent organic anion transport"/>
    <property type="evidence" value="ECO:0007669"/>
    <property type="project" value="TreeGrafter"/>
</dbReference>
<evidence type="ECO:0000256" key="1">
    <source>
        <dbReference type="ARBA" id="ARBA00004651"/>
    </source>
</evidence>
<keyword evidence="3" id="KW-1003">Cell membrane</keyword>
<evidence type="ECO:0000313" key="8">
    <source>
        <dbReference type="EMBL" id="CAH1783776.1"/>
    </source>
</evidence>
<dbReference type="Gene3D" id="1.20.1250.20">
    <property type="entry name" value="MFS general substrate transporter like domains"/>
    <property type="match status" value="1"/>
</dbReference>
<dbReference type="PANTHER" id="PTHR11388:SF157">
    <property type="entry name" value="SOLUTE CARRIER ORGANIC ANION TRANSPORTER FAMILY MEMBER 2A1-LIKE"/>
    <property type="match status" value="1"/>
</dbReference>
<keyword evidence="7" id="KW-1015">Disulfide bond</keyword>
<evidence type="ECO:0000256" key="4">
    <source>
        <dbReference type="ARBA" id="ARBA00022692"/>
    </source>
</evidence>
<keyword evidence="9" id="KW-1185">Reference proteome</keyword>
<dbReference type="GO" id="GO:0016323">
    <property type="term" value="C:basolateral plasma membrane"/>
    <property type="evidence" value="ECO:0007669"/>
    <property type="project" value="TreeGrafter"/>
</dbReference>
<dbReference type="EMBL" id="CAIIXF020000005">
    <property type="protein sequence ID" value="CAH1783776.1"/>
    <property type="molecule type" value="Genomic_DNA"/>
</dbReference>
<evidence type="ECO:0000256" key="3">
    <source>
        <dbReference type="ARBA" id="ARBA00022475"/>
    </source>
</evidence>
<dbReference type="Proteomes" id="UP000749559">
    <property type="component" value="Unassembled WGS sequence"/>
</dbReference>
<dbReference type="Pfam" id="PF03137">
    <property type="entry name" value="OATP"/>
    <property type="match status" value="1"/>
</dbReference>
<evidence type="ECO:0000256" key="6">
    <source>
        <dbReference type="ARBA" id="ARBA00023136"/>
    </source>
</evidence>
<dbReference type="InterPro" id="IPR002350">
    <property type="entry name" value="Kazal_dom"/>
</dbReference>
<dbReference type="PROSITE" id="PS00282">
    <property type="entry name" value="KAZAL_1"/>
    <property type="match status" value="1"/>
</dbReference>
<keyword evidence="5" id="KW-1133">Transmembrane helix</keyword>
<comment type="subcellular location">
    <subcellularLocation>
        <location evidence="1">Cell membrane</location>
        <topology evidence="1">Multi-pass membrane protein</topology>
    </subcellularLocation>
</comment>
<comment type="caution">
    <text evidence="8">The sequence shown here is derived from an EMBL/GenBank/DDBJ whole genome shotgun (WGS) entry which is preliminary data.</text>
</comment>
<dbReference type="SUPFAM" id="SSF103473">
    <property type="entry name" value="MFS general substrate transporter"/>
    <property type="match status" value="1"/>
</dbReference>
<dbReference type="InterPro" id="IPR004156">
    <property type="entry name" value="OATP"/>
</dbReference>
<name>A0A8J1XGK9_OWEFU</name>
<sequence>MAGKLSGMCAGSKIIYLFCLFACLTSFLIGTETANRQSVFTTLERRFRYKSVTLGFVISAYDFGFFPGTILFGLIADRLSSIPRLVHGSALGLCLSSFLFLLPHLIFGPGDDIIVKDAIPTEGTEEVETDLCGIAATSFVNTSYQSNNSYSTAKSKEECSVGQINHIEQGVTSFIIVVAQILIGASLAPVTNVSVSFVDRQLQHKGTSIYIACVWGSFFAGVTFGYLLGALYTSFYIDLSDPGIDANHSSWIGAWWLGSVTTCCLSFLLTCAYFCIPSHIPGPPAIEIDKEDKEENEEIDLNNLTKNKTEYSAMLGDNNEDQHYIKAEEVIGANDNKHDRQFESDAVGIEMDHLNSNASSTDPKNTGTLQAFKKLVCNPVYIGLVIGNFPAVWIYGMYGSTFLPKYLETQFHTTASMSNMLAAILGGGGTTLGMIVSAIIQEKFKLTLRQTLKLIVGGSVAAMCIPLIFLTFNCHQPPLTGQIDQQGVSESLSCVANCACDVTVSPVCVDGTTSYFSACLAGCKQTEVINDQQYYSNCSCLHGNSSVVKGWCPNNCTPMVTGYIIFCFALLMIVTGTQLVLPVTCVLLIVEPKYSNYGLGLLMAVQSLLGWFPGPTTYGGVIDSACLVWESKCGERGNCMVYDTRLYNYRYNTFTSLLQVVAICANSFAYHKWKKDSDRKTNNLKVTIAD</sequence>
<reference evidence="8" key="1">
    <citation type="submission" date="2022-03" db="EMBL/GenBank/DDBJ databases">
        <authorList>
            <person name="Martin C."/>
        </authorList>
    </citation>
    <scope>NUCLEOTIDE SEQUENCE</scope>
</reference>
<protein>
    <submittedName>
        <fullName evidence="8">Uncharacterized protein</fullName>
    </submittedName>
</protein>
<comment type="similarity">
    <text evidence="2">Belongs to the organo anion transporter (TC 2.A.60) family.</text>
</comment>
<evidence type="ECO:0000256" key="2">
    <source>
        <dbReference type="ARBA" id="ARBA00009657"/>
    </source>
</evidence>
<organism evidence="8 9">
    <name type="scientific">Owenia fusiformis</name>
    <name type="common">Polychaete worm</name>
    <dbReference type="NCBI Taxonomy" id="6347"/>
    <lineage>
        <taxon>Eukaryota</taxon>
        <taxon>Metazoa</taxon>
        <taxon>Spiralia</taxon>
        <taxon>Lophotrochozoa</taxon>
        <taxon>Annelida</taxon>
        <taxon>Polychaeta</taxon>
        <taxon>Sedentaria</taxon>
        <taxon>Canalipalpata</taxon>
        <taxon>Sabellida</taxon>
        <taxon>Oweniida</taxon>
        <taxon>Oweniidae</taxon>
        <taxon>Owenia</taxon>
    </lineage>
</organism>